<dbReference type="GeneTree" id="ENSGT00410000025651"/>
<evidence type="ECO:0000259" key="2">
    <source>
        <dbReference type="Pfam" id="PF17057"/>
    </source>
</evidence>
<feature type="domain" description="Schlafen AlbA-2" evidence="1">
    <location>
        <begin position="209"/>
        <end position="324"/>
    </location>
</feature>
<dbReference type="PANTHER" id="PTHR12155">
    <property type="entry name" value="SCHLAFEN"/>
    <property type="match status" value="1"/>
</dbReference>
<dbReference type="Gene3D" id="3.30.950.30">
    <property type="entry name" value="Schlafen, AAA domain"/>
    <property type="match status" value="1"/>
</dbReference>
<dbReference type="InterPro" id="IPR038461">
    <property type="entry name" value="Schlafen_AlbA_2_dom_sf"/>
</dbReference>
<accession>A0A8C2VC68</accession>
<dbReference type="Proteomes" id="UP000694398">
    <property type="component" value="Unassembled WGS sequence"/>
</dbReference>
<dbReference type="InterPro" id="IPR029684">
    <property type="entry name" value="Schlafen"/>
</dbReference>
<keyword evidence="4" id="KW-1185">Reference proteome</keyword>
<evidence type="ECO:0008006" key="5">
    <source>
        <dbReference type="Google" id="ProtNLM"/>
    </source>
</evidence>
<gene>
    <name evidence="3" type="primary">Slfn11</name>
</gene>
<dbReference type="InterPro" id="IPR031450">
    <property type="entry name" value="Poxin-SLFN/SLFN_N"/>
</dbReference>
<dbReference type="FunFam" id="3.30.950.30:FF:000001">
    <property type="entry name" value="Schlafen family member 14"/>
    <property type="match status" value="1"/>
</dbReference>
<protein>
    <recommendedName>
        <fullName evidence="5">Schlafen AlbA-2 domain-containing protein</fullName>
    </recommendedName>
</protein>
<dbReference type="AlphaFoldDB" id="A0A8C2VC68"/>
<dbReference type="Pfam" id="PF17057">
    <property type="entry name" value="B3R"/>
    <property type="match status" value="1"/>
</dbReference>
<name>A0A8C2VC68_CHILA</name>
<organism evidence="3 4">
    <name type="scientific">Chinchilla lanigera</name>
    <name type="common">Long-tailed chinchilla</name>
    <name type="synonym">Chinchilla villidera</name>
    <dbReference type="NCBI Taxonomy" id="34839"/>
    <lineage>
        <taxon>Eukaryota</taxon>
        <taxon>Metazoa</taxon>
        <taxon>Chordata</taxon>
        <taxon>Craniata</taxon>
        <taxon>Vertebrata</taxon>
        <taxon>Euteleostomi</taxon>
        <taxon>Mammalia</taxon>
        <taxon>Eutheria</taxon>
        <taxon>Euarchontoglires</taxon>
        <taxon>Glires</taxon>
        <taxon>Rodentia</taxon>
        <taxon>Hystricomorpha</taxon>
        <taxon>Chinchillidae</taxon>
        <taxon>Chinchilla</taxon>
    </lineage>
</organism>
<dbReference type="Ensembl" id="ENSCLAT00000011988.1">
    <property type="protein sequence ID" value="ENSCLAP00000011849.1"/>
    <property type="gene ID" value="ENSCLAG00000008166.1"/>
</dbReference>
<dbReference type="PANTHER" id="PTHR12155:SF43">
    <property type="entry name" value="SCHLAFEN FAMILY MEMBER 13"/>
    <property type="match status" value="1"/>
</dbReference>
<proteinExistence type="predicted"/>
<dbReference type="GO" id="GO:0000049">
    <property type="term" value="F:tRNA binding"/>
    <property type="evidence" value="ECO:0007669"/>
    <property type="project" value="TreeGrafter"/>
</dbReference>
<dbReference type="GO" id="GO:0051607">
    <property type="term" value="P:defense response to virus"/>
    <property type="evidence" value="ECO:0007669"/>
    <property type="project" value="TreeGrafter"/>
</dbReference>
<reference evidence="3" key="1">
    <citation type="submission" date="2025-08" db="UniProtKB">
        <authorList>
            <consortium name="Ensembl"/>
        </authorList>
    </citation>
    <scope>IDENTIFICATION</scope>
</reference>
<reference evidence="3" key="2">
    <citation type="submission" date="2025-09" db="UniProtKB">
        <authorList>
            <consortium name="Ensembl"/>
        </authorList>
    </citation>
    <scope>IDENTIFICATION</scope>
</reference>
<dbReference type="OMA" id="SIDYCIR"/>
<evidence type="ECO:0000259" key="1">
    <source>
        <dbReference type="Pfam" id="PF04326"/>
    </source>
</evidence>
<dbReference type="InterPro" id="IPR007421">
    <property type="entry name" value="Schlafen_AlbA_2_dom"/>
</dbReference>
<feature type="domain" description="Poxin-Schlafen/Schlafen-like N-terminal" evidence="2">
    <location>
        <begin position="93"/>
        <end position="207"/>
    </location>
</feature>
<evidence type="ECO:0000313" key="3">
    <source>
        <dbReference type="Ensembl" id="ENSCLAP00000011849.1"/>
    </source>
</evidence>
<evidence type="ECO:0000313" key="4">
    <source>
        <dbReference type="Proteomes" id="UP000694398"/>
    </source>
</evidence>
<sequence length="396" mass="44806">MQTKDDSIVVDPSQPDLVINVGKVTFGEENRKKLQKNQRDQEKKKVVRAACALLNSGGGVIHTEMANEDDHPVEMGQDLEQALRELIQSSDVLQAFIECLQQGRHSYIYVKSWSSGPPSEDSCTKPRICSLSSSLYRRSSTSVIRLDPRQALDFLKTQKRNAKHTLRNEESPPSEIPNIIHQNVSESNPAFQVFQSNKIEHGHILPFPESQSVEFKQYSTKCIQEYVRRKIPEYISAFANTEGGYLFIGVDDKRKTVLGCAKEDVDPDSLQRVIAGAISKMPVFHFCSTDARVSYETKVIDVFKKENLYGYLVVVKVEPFCCAVFSEAPISWIVNQKQEIISLNTKEWVAKMMDTDPDLAEGFKSLLISSNIPPCCRPVYFRKVPEPKASIQQHLF</sequence>
<dbReference type="Pfam" id="PF04326">
    <property type="entry name" value="SLFN_AlbA_2"/>
    <property type="match status" value="1"/>
</dbReference>